<evidence type="ECO:0000256" key="1">
    <source>
        <dbReference type="ARBA" id="ARBA00022603"/>
    </source>
</evidence>
<evidence type="ECO:0000256" key="2">
    <source>
        <dbReference type="ARBA" id="ARBA00022679"/>
    </source>
</evidence>
<dbReference type="SUPFAM" id="SSF53335">
    <property type="entry name" value="S-adenosyl-L-methionine-dependent methyltransferases"/>
    <property type="match status" value="1"/>
</dbReference>
<dbReference type="GO" id="GO:0052706">
    <property type="term" value="F:L-histidine N(alpha)-methyltransferase activity"/>
    <property type="evidence" value="ECO:0007669"/>
    <property type="project" value="UniProtKB-EC"/>
</dbReference>
<dbReference type="RefSeq" id="WP_369338725.1">
    <property type="nucleotide sequence ID" value="NZ_JBFYGN010000011.1"/>
</dbReference>
<comment type="caution">
    <text evidence="4">The sequence shown here is derived from an EMBL/GenBank/DDBJ whole genome shotgun (WGS) entry which is preliminary data.</text>
</comment>
<evidence type="ECO:0000313" key="5">
    <source>
        <dbReference type="Proteomes" id="UP001561046"/>
    </source>
</evidence>
<dbReference type="NCBIfam" id="TIGR03438">
    <property type="entry name" value="egtD_ergothio"/>
    <property type="match status" value="1"/>
</dbReference>
<keyword evidence="2 4" id="KW-0808">Transferase</keyword>
<dbReference type="InterPro" id="IPR029063">
    <property type="entry name" value="SAM-dependent_MTases_sf"/>
</dbReference>
<accession>A0ABV3ZV47</accession>
<name>A0ABV3ZV47_9BURK</name>
<dbReference type="PIRSF" id="PIRSF018005">
    <property type="entry name" value="UCP018005"/>
    <property type="match status" value="1"/>
</dbReference>
<dbReference type="Pfam" id="PF10017">
    <property type="entry name" value="Methyltransf_33"/>
    <property type="match status" value="1"/>
</dbReference>
<sequence length="292" mass="32569">MQPLAQISPKFFYDECGCALFEQITGLPEYYLTRTEAAIMARHQRSMAEAIGPCQVLIELGAGNCEKVRRLCRSLAPQQFVGVDIAADFLARAVQRLERDFAPLSARAVAADFTQEWALPADVPRAARLLFYPGSSIGNFDPDQAQRMLAQMRGLLGDDGGLLIGIDLPKPVELLIAAYDDAQGVTAAFNRNVLQHVNAVLGSDFDAQDWAHEARFDAGHSRVEMHLRALRPVIVGWPQGLRQFAEGETIHTENSYKYPQEKFLDMLSRAGFGRQRVWTDEQNWFAVIHAHA</sequence>
<dbReference type="InterPro" id="IPR019257">
    <property type="entry name" value="MeTrfase_dom"/>
</dbReference>
<dbReference type="EMBL" id="JBFYGN010000011">
    <property type="protein sequence ID" value="MEX8193484.1"/>
    <property type="molecule type" value="Genomic_DNA"/>
</dbReference>
<evidence type="ECO:0000259" key="3">
    <source>
        <dbReference type="Pfam" id="PF10017"/>
    </source>
</evidence>
<keyword evidence="1 4" id="KW-0489">Methyltransferase</keyword>
<gene>
    <name evidence="4" type="primary">egtD</name>
    <name evidence="4" type="ORF">AB6724_11610</name>
</gene>
<dbReference type="InterPro" id="IPR035094">
    <property type="entry name" value="EgtD"/>
</dbReference>
<evidence type="ECO:0000313" key="4">
    <source>
        <dbReference type="EMBL" id="MEX8193484.1"/>
    </source>
</evidence>
<dbReference type="EC" id="2.1.1.44" evidence="4"/>
<dbReference type="InterPro" id="IPR017804">
    <property type="entry name" value="MeTrfase_EgtD-like"/>
</dbReference>
<feature type="domain" description="Histidine-specific methyltransferase SAM-dependent" evidence="3">
    <location>
        <begin position="5"/>
        <end position="290"/>
    </location>
</feature>
<dbReference type="InterPro" id="IPR051128">
    <property type="entry name" value="EgtD_Methyltrsf_superfamily"/>
</dbReference>
<protein>
    <submittedName>
        <fullName evidence="4">L-histidine N(Alpha)-methyltransferase</fullName>
        <ecNumber evidence="4">2.1.1.44</ecNumber>
    </submittedName>
</protein>
<organism evidence="4 5">
    <name type="scientific">Comamonas guangdongensis</name>
    <dbReference type="NCBI Taxonomy" id="510515"/>
    <lineage>
        <taxon>Bacteria</taxon>
        <taxon>Pseudomonadati</taxon>
        <taxon>Pseudomonadota</taxon>
        <taxon>Betaproteobacteria</taxon>
        <taxon>Burkholderiales</taxon>
        <taxon>Comamonadaceae</taxon>
        <taxon>Comamonas</taxon>
    </lineage>
</organism>
<keyword evidence="5" id="KW-1185">Reference proteome</keyword>
<dbReference type="PANTHER" id="PTHR43397:SF1">
    <property type="entry name" value="ERGOTHIONEINE BIOSYNTHESIS PROTEIN 1"/>
    <property type="match status" value="1"/>
</dbReference>
<reference evidence="4 5" key="1">
    <citation type="journal article" date="2013" name="Int. J. Syst. Evol. Microbiol.">
        <title>Comamonas guangdongensis sp. nov., isolated from subterranean forest sediment, and emended description of the genus Comamonas.</title>
        <authorList>
            <person name="Zhang J."/>
            <person name="Wang Y."/>
            <person name="Zhou S."/>
            <person name="Wu C."/>
            <person name="He J."/>
            <person name="Li F."/>
        </authorList>
    </citation>
    <scope>NUCLEOTIDE SEQUENCE [LARGE SCALE GENOMIC DNA]</scope>
    <source>
        <strain evidence="4 5">CCTCC AB2011133</strain>
    </source>
</reference>
<dbReference type="GO" id="GO:0032259">
    <property type="term" value="P:methylation"/>
    <property type="evidence" value="ECO:0007669"/>
    <property type="project" value="UniProtKB-KW"/>
</dbReference>
<dbReference type="PANTHER" id="PTHR43397">
    <property type="entry name" value="ERGOTHIONEINE BIOSYNTHESIS PROTEIN 1"/>
    <property type="match status" value="1"/>
</dbReference>
<dbReference type="Proteomes" id="UP001561046">
    <property type="component" value="Unassembled WGS sequence"/>
</dbReference>
<dbReference type="Gene3D" id="3.40.50.150">
    <property type="entry name" value="Vaccinia Virus protein VP39"/>
    <property type="match status" value="1"/>
</dbReference>
<proteinExistence type="predicted"/>